<dbReference type="RefSeq" id="XP_022397326.1">
    <property type="nucleotide sequence ID" value="XM_022550315.1"/>
</dbReference>
<proteinExistence type="predicted"/>
<dbReference type="Proteomes" id="UP000184300">
    <property type="component" value="Unassembled WGS sequence"/>
</dbReference>
<keyword evidence="2" id="KW-1185">Reference proteome</keyword>
<dbReference type="AlphaFoldDB" id="A0A1L9V9M8"/>
<evidence type="ECO:0000313" key="2">
    <source>
        <dbReference type="Proteomes" id="UP000184300"/>
    </source>
</evidence>
<dbReference type="VEuPathDB" id="FungiDB:ASPGLDRAFT_85095"/>
<sequence>MDQNTHKPEDSKKLDRSVEDFFNALGALYGDDNAGDDVRKRVFNLIDFLSLGCRKSIFEITQNASLRDVTKAAGRGNAVTNAHLCITGKGKNTEAYVALYGLEPEKVLEFRKYHVYYAIEALNYHAWLIAENEKEDDISVDVKGKHQRFLQELERTEHFSVSPKTEHESPLMKLYYAYMKAAGHDSDRCFRADF</sequence>
<evidence type="ECO:0000313" key="1">
    <source>
        <dbReference type="EMBL" id="OJJ80628.1"/>
    </source>
</evidence>
<name>A0A1L9V9M8_ASPGL</name>
<accession>A0A1L9V9M8</accession>
<gene>
    <name evidence="1" type="ORF">ASPGLDRAFT_85095</name>
</gene>
<organism evidence="1 2">
    <name type="scientific">Aspergillus glaucus CBS 516.65</name>
    <dbReference type="NCBI Taxonomy" id="1160497"/>
    <lineage>
        <taxon>Eukaryota</taxon>
        <taxon>Fungi</taxon>
        <taxon>Dikarya</taxon>
        <taxon>Ascomycota</taxon>
        <taxon>Pezizomycotina</taxon>
        <taxon>Eurotiomycetes</taxon>
        <taxon>Eurotiomycetidae</taxon>
        <taxon>Eurotiales</taxon>
        <taxon>Aspergillaceae</taxon>
        <taxon>Aspergillus</taxon>
        <taxon>Aspergillus subgen. Aspergillus</taxon>
    </lineage>
</organism>
<dbReference type="EMBL" id="KV878910">
    <property type="protein sequence ID" value="OJJ80628.1"/>
    <property type="molecule type" value="Genomic_DNA"/>
</dbReference>
<dbReference type="GeneID" id="34466575"/>
<reference evidence="2" key="1">
    <citation type="journal article" date="2017" name="Genome Biol.">
        <title>Comparative genomics reveals high biological diversity and specific adaptations in the industrially and medically important fungal genus Aspergillus.</title>
        <authorList>
            <person name="de Vries R.P."/>
            <person name="Riley R."/>
            <person name="Wiebenga A."/>
            <person name="Aguilar-Osorio G."/>
            <person name="Amillis S."/>
            <person name="Uchima C.A."/>
            <person name="Anderluh G."/>
            <person name="Asadollahi M."/>
            <person name="Askin M."/>
            <person name="Barry K."/>
            <person name="Battaglia E."/>
            <person name="Bayram O."/>
            <person name="Benocci T."/>
            <person name="Braus-Stromeyer S.A."/>
            <person name="Caldana C."/>
            <person name="Canovas D."/>
            <person name="Cerqueira G.C."/>
            <person name="Chen F."/>
            <person name="Chen W."/>
            <person name="Choi C."/>
            <person name="Clum A."/>
            <person name="Dos Santos R.A."/>
            <person name="Damasio A.R."/>
            <person name="Diallinas G."/>
            <person name="Emri T."/>
            <person name="Fekete E."/>
            <person name="Flipphi M."/>
            <person name="Freyberg S."/>
            <person name="Gallo A."/>
            <person name="Gournas C."/>
            <person name="Habgood R."/>
            <person name="Hainaut M."/>
            <person name="Harispe M.L."/>
            <person name="Henrissat B."/>
            <person name="Hilden K.S."/>
            <person name="Hope R."/>
            <person name="Hossain A."/>
            <person name="Karabika E."/>
            <person name="Karaffa L."/>
            <person name="Karanyi Z."/>
            <person name="Krasevec N."/>
            <person name="Kuo A."/>
            <person name="Kusch H."/>
            <person name="LaButti K."/>
            <person name="Lagendijk E.L."/>
            <person name="Lapidus A."/>
            <person name="Levasseur A."/>
            <person name="Lindquist E."/>
            <person name="Lipzen A."/>
            <person name="Logrieco A.F."/>
            <person name="MacCabe A."/>
            <person name="Maekelae M.R."/>
            <person name="Malavazi I."/>
            <person name="Melin P."/>
            <person name="Meyer V."/>
            <person name="Mielnichuk N."/>
            <person name="Miskei M."/>
            <person name="Molnar A.P."/>
            <person name="Mule G."/>
            <person name="Ngan C.Y."/>
            <person name="Orejas M."/>
            <person name="Orosz E."/>
            <person name="Ouedraogo J.P."/>
            <person name="Overkamp K.M."/>
            <person name="Park H.-S."/>
            <person name="Perrone G."/>
            <person name="Piumi F."/>
            <person name="Punt P.J."/>
            <person name="Ram A.F."/>
            <person name="Ramon A."/>
            <person name="Rauscher S."/>
            <person name="Record E."/>
            <person name="Riano-Pachon D.M."/>
            <person name="Robert V."/>
            <person name="Roehrig J."/>
            <person name="Ruller R."/>
            <person name="Salamov A."/>
            <person name="Salih N.S."/>
            <person name="Samson R.A."/>
            <person name="Sandor E."/>
            <person name="Sanguinetti M."/>
            <person name="Schuetze T."/>
            <person name="Sepcic K."/>
            <person name="Shelest E."/>
            <person name="Sherlock G."/>
            <person name="Sophianopoulou V."/>
            <person name="Squina F.M."/>
            <person name="Sun H."/>
            <person name="Susca A."/>
            <person name="Todd R.B."/>
            <person name="Tsang A."/>
            <person name="Unkles S.E."/>
            <person name="van de Wiele N."/>
            <person name="van Rossen-Uffink D."/>
            <person name="Oliveira J.V."/>
            <person name="Vesth T.C."/>
            <person name="Visser J."/>
            <person name="Yu J.-H."/>
            <person name="Zhou M."/>
            <person name="Andersen M.R."/>
            <person name="Archer D.B."/>
            <person name="Baker S.E."/>
            <person name="Benoit I."/>
            <person name="Brakhage A.A."/>
            <person name="Braus G.H."/>
            <person name="Fischer R."/>
            <person name="Frisvad J.C."/>
            <person name="Goldman G.H."/>
            <person name="Houbraken J."/>
            <person name="Oakley B."/>
            <person name="Pocsi I."/>
            <person name="Scazzocchio C."/>
            <person name="Seiboth B."/>
            <person name="vanKuyk P.A."/>
            <person name="Wortman J."/>
            <person name="Dyer P.S."/>
            <person name="Grigoriev I.V."/>
        </authorList>
    </citation>
    <scope>NUCLEOTIDE SEQUENCE [LARGE SCALE GENOMIC DNA]</scope>
    <source>
        <strain evidence="2">CBS 516.65</strain>
    </source>
</reference>
<protein>
    <submittedName>
        <fullName evidence="1">Uncharacterized protein</fullName>
    </submittedName>
</protein>